<dbReference type="AlphaFoldDB" id="A0AAD5KC74"/>
<protein>
    <submittedName>
        <fullName evidence="1">Uncharacterized protein</fullName>
    </submittedName>
</protein>
<dbReference type="EMBL" id="JAIXMP010000001">
    <property type="protein sequence ID" value="KAI9278493.1"/>
    <property type="molecule type" value="Genomic_DNA"/>
</dbReference>
<name>A0AAD5KC74_9FUNG</name>
<keyword evidence="2" id="KW-1185">Reference proteome</keyword>
<comment type="caution">
    <text evidence="1">The sequence shown here is derived from an EMBL/GenBank/DDBJ whole genome shotgun (WGS) entry which is preliminary data.</text>
</comment>
<reference evidence="1" key="1">
    <citation type="journal article" date="2022" name="IScience">
        <title>Evolution of zygomycete secretomes and the origins of terrestrial fungal ecologies.</title>
        <authorList>
            <person name="Chang Y."/>
            <person name="Wang Y."/>
            <person name="Mondo S."/>
            <person name="Ahrendt S."/>
            <person name="Andreopoulos W."/>
            <person name="Barry K."/>
            <person name="Beard J."/>
            <person name="Benny G.L."/>
            <person name="Blankenship S."/>
            <person name="Bonito G."/>
            <person name="Cuomo C."/>
            <person name="Desiro A."/>
            <person name="Gervers K.A."/>
            <person name="Hundley H."/>
            <person name="Kuo A."/>
            <person name="LaButti K."/>
            <person name="Lang B.F."/>
            <person name="Lipzen A."/>
            <person name="O'Donnell K."/>
            <person name="Pangilinan J."/>
            <person name="Reynolds N."/>
            <person name="Sandor L."/>
            <person name="Smith M.E."/>
            <person name="Tsang A."/>
            <person name="Grigoriev I.V."/>
            <person name="Stajich J.E."/>
            <person name="Spatafora J.W."/>
        </authorList>
    </citation>
    <scope>NUCLEOTIDE SEQUENCE</scope>
    <source>
        <strain evidence="1">RSA 2281</strain>
    </source>
</reference>
<dbReference type="Proteomes" id="UP001209540">
    <property type="component" value="Unassembled WGS sequence"/>
</dbReference>
<gene>
    <name evidence="1" type="ORF">BDA99DRAFT_8405</name>
</gene>
<evidence type="ECO:0000313" key="2">
    <source>
        <dbReference type="Proteomes" id="UP001209540"/>
    </source>
</evidence>
<proteinExistence type="predicted"/>
<evidence type="ECO:0000313" key="1">
    <source>
        <dbReference type="EMBL" id="KAI9278493.1"/>
    </source>
</evidence>
<accession>A0AAD5KC74</accession>
<reference evidence="1" key="2">
    <citation type="submission" date="2023-02" db="EMBL/GenBank/DDBJ databases">
        <authorList>
            <consortium name="DOE Joint Genome Institute"/>
            <person name="Mondo S.J."/>
            <person name="Chang Y."/>
            <person name="Wang Y."/>
            <person name="Ahrendt S."/>
            <person name="Andreopoulos W."/>
            <person name="Barry K."/>
            <person name="Beard J."/>
            <person name="Benny G.L."/>
            <person name="Blankenship S."/>
            <person name="Bonito G."/>
            <person name="Cuomo C."/>
            <person name="Desiro A."/>
            <person name="Gervers K.A."/>
            <person name="Hundley H."/>
            <person name="Kuo A."/>
            <person name="LaButti K."/>
            <person name="Lang B.F."/>
            <person name="Lipzen A."/>
            <person name="O'Donnell K."/>
            <person name="Pangilinan J."/>
            <person name="Reynolds N."/>
            <person name="Sandor L."/>
            <person name="Smith M.W."/>
            <person name="Tsang A."/>
            <person name="Grigoriev I.V."/>
            <person name="Stajich J.E."/>
            <person name="Spatafora J.W."/>
        </authorList>
    </citation>
    <scope>NUCLEOTIDE SEQUENCE</scope>
    <source>
        <strain evidence="1">RSA 2281</strain>
    </source>
</reference>
<organism evidence="1 2">
    <name type="scientific">Phascolomyces articulosus</name>
    <dbReference type="NCBI Taxonomy" id="60185"/>
    <lineage>
        <taxon>Eukaryota</taxon>
        <taxon>Fungi</taxon>
        <taxon>Fungi incertae sedis</taxon>
        <taxon>Mucoromycota</taxon>
        <taxon>Mucoromycotina</taxon>
        <taxon>Mucoromycetes</taxon>
        <taxon>Mucorales</taxon>
        <taxon>Lichtheimiaceae</taxon>
        <taxon>Phascolomyces</taxon>
    </lineage>
</organism>
<sequence length="97" mass="11465">MVDITDLLMSFRTRSIKTASRKKQLDNAQMLSLNFIFLLNNEQKKSATVNMDRDTHNYIVQNFVNVMARTNRITIPDQAKLWAYKRMDRVRSTIKLK</sequence>